<dbReference type="KEGG" id="min:Minf_1607"/>
<feature type="compositionally biased region" description="Basic and acidic residues" evidence="1">
    <location>
        <begin position="60"/>
        <end position="69"/>
    </location>
</feature>
<evidence type="ECO:0000256" key="1">
    <source>
        <dbReference type="SAM" id="MobiDB-lite"/>
    </source>
</evidence>
<proteinExistence type="predicted"/>
<dbReference type="EMBL" id="CP000975">
    <property type="protein sequence ID" value="ACD83661.1"/>
    <property type="molecule type" value="Genomic_DNA"/>
</dbReference>
<evidence type="ECO:0000313" key="3">
    <source>
        <dbReference type="Proteomes" id="UP000009149"/>
    </source>
</evidence>
<accession>B3DWF8</accession>
<dbReference type="AlphaFoldDB" id="B3DWF8"/>
<organism evidence="2 3">
    <name type="scientific">Methylacidiphilum infernorum (isolate V4)</name>
    <name type="common">Methylokorus infernorum (strain V4)</name>
    <dbReference type="NCBI Taxonomy" id="481448"/>
    <lineage>
        <taxon>Bacteria</taxon>
        <taxon>Pseudomonadati</taxon>
        <taxon>Verrucomicrobiota</taxon>
        <taxon>Methylacidiphilae</taxon>
        <taxon>Methylacidiphilales</taxon>
        <taxon>Methylacidiphilaceae</taxon>
        <taxon>Methylacidiphilum (ex Ratnadevi et al. 2023)</taxon>
    </lineage>
</organism>
<dbReference type="Proteomes" id="UP000009149">
    <property type="component" value="Chromosome"/>
</dbReference>
<gene>
    <name evidence="2" type="ordered locus">Minf_1607</name>
</gene>
<feature type="region of interest" description="Disordered" evidence="1">
    <location>
        <begin position="60"/>
        <end position="82"/>
    </location>
</feature>
<dbReference type="HOGENOM" id="CLU_2554362_0_0_0"/>
<name>B3DWF8_METI4</name>
<sequence length="82" mass="9237">MAKTMIPAKGKEISPLKVAFPQEKFLSKSPRKFIPHAGKLLYFSLKQILFSLLSLPARKEDERGVELQGKKRGVPRRVSSNS</sequence>
<evidence type="ECO:0000313" key="2">
    <source>
        <dbReference type="EMBL" id="ACD83661.1"/>
    </source>
</evidence>
<protein>
    <submittedName>
        <fullName evidence="2">Uncharacterized protein</fullName>
    </submittedName>
</protein>
<reference evidence="2 3" key="1">
    <citation type="journal article" date="2008" name="Biol. Direct">
        <title>Complete genome sequence of the extremely acidophilic methanotroph isolate V4, Methylacidiphilum infernorum, a representative of the bacterial phylum Verrucomicrobia.</title>
        <authorList>
            <person name="Hou S."/>
            <person name="Makarova K.S."/>
            <person name="Saw J.H."/>
            <person name="Senin P."/>
            <person name="Ly B.V."/>
            <person name="Zhou Z."/>
            <person name="Ren Y."/>
            <person name="Wang J."/>
            <person name="Galperin M.Y."/>
            <person name="Omelchenko M.V."/>
            <person name="Wolf Y.I."/>
            <person name="Yutin N."/>
            <person name="Koonin E.V."/>
            <person name="Stott M.B."/>
            <person name="Mountain B.W."/>
            <person name="Crowe M.A."/>
            <person name="Smirnova A.V."/>
            <person name="Dunfield P.F."/>
            <person name="Feng L."/>
            <person name="Wang L."/>
            <person name="Alam M."/>
        </authorList>
    </citation>
    <scope>NUCLEOTIDE SEQUENCE [LARGE SCALE GENOMIC DNA]</scope>
    <source>
        <strain evidence="3">Isolate V4</strain>
    </source>
</reference>